<organism evidence="1">
    <name type="scientific">marine sediment metagenome</name>
    <dbReference type="NCBI Taxonomy" id="412755"/>
    <lineage>
        <taxon>unclassified sequences</taxon>
        <taxon>metagenomes</taxon>
        <taxon>ecological metagenomes</taxon>
    </lineage>
</organism>
<reference evidence="1" key="1">
    <citation type="journal article" date="2015" name="Nature">
        <title>Complex archaea that bridge the gap between prokaryotes and eukaryotes.</title>
        <authorList>
            <person name="Spang A."/>
            <person name="Saw J.H."/>
            <person name="Jorgensen S.L."/>
            <person name="Zaremba-Niedzwiedzka K."/>
            <person name="Martijn J."/>
            <person name="Lind A.E."/>
            <person name="van Eijk R."/>
            <person name="Schleper C."/>
            <person name="Guy L."/>
            <person name="Ettema T.J."/>
        </authorList>
    </citation>
    <scope>NUCLEOTIDE SEQUENCE</scope>
</reference>
<gene>
    <name evidence="1" type="ORF">LCGC14_1273710</name>
</gene>
<sequence>MPRWIALATERLTVDATSGGVGFAEDIAATPGIERAVCKVETAQVRVQTEPDTTLTQGGAEGSSLWNVGDSFNVTGQEDMKNFKAIRTGGSSGALSVTFEGTRV</sequence>
<accession>A0A0F9P0D9</accession>
<comment type="caution">
    <text evidence="1">The sequence shown here is derived from an EMBL/GenBank/DDBJ whole genome shotgun (WGS) entry which is preliminary data.</text>
</comment>
<dbReference type="EMBL" id="LAZR01007174">
    <property type="protein sequence ID" value="KKM86967.1"/>
    <property type="molecule type" value="Genomic_DNA"/>
</dbReference>
<proteinExistence type="predicted"/>
<protein>
    <submittedName>
        <fullName evidence="1">Uncharacterized protein</fullName>
    </submittedName>
</protein>
<dbReference type="AlphaFoldDB" id="A0A0F9P0D9"/>
<name>A0A0F9P0D9_9ZZZZ</name>
<evidence type="ECO:0000313" key="1">
    <source>
        <dbReference type="EMBL" id="KKM86967.1"/>
    </source>
</evidence>